<dbReference type="RefSeq" id="WP_213555856.1">
    <property type="nucleotide sequence ID" value="NZ_JBHZDI010000133.1"/>
</dbReference>
<dbReference type="NCBIfam" id="TIGR01764">
    <property type="entry name" value="excise"/>
    <property type="match status" value="1"/>
</dbReference>
<protein>
    <submittedName>
        <fullName evidence="2">Helix-turn-helix domain-containing protein</fullName>
    </submittedName>
</protein>
<sequence length="85" mass="9352">MSEHPRIQRDATDTGAGEALRRLLVEPTISIPDAARLLGIGRSTVYAAVKSGELPAIRVGHRVRIPSKWIREALRVDDEPDIGTR</sequence>
<dbReference type="InterPro" id="IPR010093">
    <property type="entry name" value="SinI_DNA-bd"/>
</dbReference>
<dbReference type="Proteomes" id="UP000683310">
    <property type="component" value="Chromosome"/>
</dbReference>
<evidence type="ECO:0000259" key="1">
    <source>
        <dbReference type="Pfam" id="PF12728"/>
    </source>
</evidence>
<accession>A0ABX8CNQ6</accession>
<reference evidence="2 3" key="1">
    <citation type="submission" date="2021-04" db="EMBL/GenBank/DDBJ databases">
        <title>Nocardia tengchongensis.</title>
        <authorList>
            <person name="Zhuang k."/>
            <person name="Ran Y."/>
            <person name="Li W."/>
        </authorList>
    </citation>
    <scope>NUCLEOTIDE SEQUENCE [LARGE SCALE GENOMIC DNA]</scope>
    <source>
        <strain evidence="2 3">CFH S0057</strain>
    </source>
</reference>
<evidence type="ECO:0000313" key="3">
    <source>
        <dbReference type="Proteomes" id="UP000683310"/>
    </source>
</evidence>
<gene>
    <name evidence="2" type="ORF">KHQ06_26350</name>
</gene>
<keyword evidence="3" id="KW-1185">Reference proteome</keyword>
<evidence type="ECO:0000313" key="2">
    <source>
        <dbReference type="EMBL" id="QVI19825.1"/>
    </source>
</evidence>
<feature type="domain" description="Helix-turn-helix" evidence="1">
    <location>
        <begin position="30"/>
        <end position="72"/>
    </location>
</feature>
<dbReference type="InterPro" id="IPR041657">
    <property type="entry name" value="HTH_17"/>
</dbReference>
<organism evidence="2 3">
    <name type="scientific">Nocardia tengchongensis</name>
    <dbReference type="NCBI Taxonomy" id="2055889"/>
    <lineage>
        <taxon>Bacteria</taxon>
        <taxon>Bacillati</taxon>
        <taxon>Actinomycetota</taxon>
        <taxon>Actinomycetes</taxon>
        <taxon>Mycobacteriales</taxon>
        <taxon>Nocardiaceae</taxon>
        <taxon>Nocardia</taxon>
    </lineage>
</organism>
<dbReference type="EMBL" id="CP074371">
    <property type="protein sequence ID" value="QVI19825.1"/>
    <property type="molecule type" value="Genomic_DNA"/>
</dbReference>
<dbReference type="Pfam" id="PF12728">
    <property type="entry name" value="HTH_17"/>
    <property type="match status" value="1"/>
</dbReference>
<proteinExistence type="predicted"/>
<name>A0ABX8CNQ6_9NOCA</name>